<protein>
    <submittedName>
        <fullName evidence="1">Uncharacterized protein</fullName>
    </submittedName>
</protein>
<evidence type="ECO:0000313" key="1">
    <source>
        <dbReference type="EMBL" id="SVC94855.1"/>
    </source>
</evidence>
<accession>A0A382RCC6</accession>
<gene>
    <name evidence="1" type="ORF">METZ01_LOCUS347709</name>
</gene>
<dbReference type="EMBL" id="UINC01120397">
    <property type="protein sequence ID" value="SVC94855.1"/>
    <property type="molecule type" value="Genomic_DNA"/>
</dbReference>
<proteinExistence type="predicted"/>
<sequence>MPECSVLRSLLMVEVAERLFICVASPHMLAKEVPGVCWQDRIQNGMKVSDIATADLRVIQAAIDTSLKNVGPPLPPRSPLAA</sequence>
<organism evidence="1">
    <name type="scientific">marine metagenome</name>
    <dbReference type="NCBI Taxonomy" id="408172"/>
    <lineage>
        <taxon>unclassified sequences</taxon>
        <taxon>metagenomes</taxon>
        <taxon>ecological metagenomes</taxon>
    </lineage>
</organism>
<reference evidence="1" key="1">
    <citation type="submission" date="2018-05" db="EMBL/GenBank/DDBJ databases">
        <authorList>
            <person name="Lanie J.A."/>
            <person name="Ng W.-L."/>
            <person name="Kazmierczak K.M."/>
            <person name="Andrzejewski T.M."/>
            <person name="Davidsen T.M."/>
            <person name="Wayne K.J."/>
            <person name="Tettelin H."/>
            <person name="Glass J.I."/>
            <person name="Rusch D."/>
            <person name="Podicherti R."/>
            <person name="Tsui H.-C.T."/>
            <person name="Winkler M.E."/>
        </authorList>
    </citation>
    <scope>NUCLEOTIDE SEQUENCE</scope>
</reference>
<name>A0A382RCC6_9ZZZZ</name>
<dbReference type="AlphaFoldDB" id="A0A382RCC6"/>